<dbReference type="PANTHER" id="PTHR47307">
    <property type="entry name" value="GLUTATHIONE-REGULATED POTASSIUM-EFFLUX SYSTEM ANCILLARY PROTEIN KEFG"/>
    <property type="match status" value="1"/>
</dbReference>
<evidence type="ECO:0000313" key="3">
    <source>
        <dbReference type="EMBL" id="PLS30805.1"/>
    </source>
</evidence>
<dbReference type="GO" id="GO:0003955">
    <property type="term" value="F:NAD(P)H dehydrogenase (quinone) activity"/>
    <property type="evidence" value="ECO:0007669"/>
    <property type="project" value="TreeGrafter"/>
</dbReference>
<name>A0A2N5J9C9_9BIFI</name>
<dbReference type="Gene3D" id="3.40.50.360">
    <property type="match status" value="1"/>
</dbReference>
<accession>A0A2N5J9C9</accession>
<dbReference type="Pfam" id="PF02525">
    <property type="entry name" value="Flavodoxin_2"/>
    <property type="match status" value="1"/>
</dbReference>
<evidence type="ECO:0000256" key="1">
    <source>
        <dbReference type="ARBA" id="ARBA00023002"/>
    </source>
</evidence>
<evidence type="ECO:0000259" key="2">
    <source>
        <dbReference type="Pfam" id="PF02525"/>
    </source>
</evidence>
<dbReference type="EMBL" id="NMWU01000024">
    <property type="protein sequence ID" value="PLS30805.1"/>
    <property type="molecule type" value="Genomic_DNA"/>
</dbReference>
<proteinExistence type="predicted"/>
<dbReference type="OrthoDB" id="9798454at2"/>
<dbReference type="GO" id="GO:0009055">
    <property type="term" value="F:electron transfer activity"/>
    <property type="evidence" value="ECO:0007669"/>
    <property type="project" value="TreeGrafter"/>
</dbReference>
<dbReference type="RefSeq" id="WP_101616900.1">
    <property type="nucleotide sequence ID" value="NZ_NMWU01000024.1"/>
</dbReference>
<reference evidence="3 4" key="1">
    <citation type="submission" date="2017-07" db="EMBL/GenBank/DDBJ databases">
        <title>Bifidobacterium novel species.</title>
        <authorList>
            <person name="Lugli G.A."/>
            <person name="Milani C."/>
            <person name="Duranti S."/>
            <person name="Mangifesta M."/>
        </authorList>
    </citation>
    <scope>NUCLEOTIDE SEQUENCE [LARGE SCALE GENOMIC DNA]</scope>
    <source>
        <strain evidence="4">Uis1B</strain>
    </source>
</reference>
<organism evidence="3 4">
    <name type="scientific">Bifidobacterium margollesii</name>
    <dbReference type="NCBI Taxonomy" id="2020964"/>
    <lineage>
        <taxon>Bacteria</taxon>
        <taxon>Bacillati</taxon>
        <taxon>Actinomycetota</taxon>
        <taxon>Actinomycetes</taxon>
        <taxon>Bifidobacteriales</taxon>
        <taxon>Bifidobacteriaceae</taxon>
        <taxon>Bifidobacterium</taxon>
    </lineage>
</organism>
<evidence type="ECO:0000313" key="4">
    <source>
        <dbReference type="Proteomes" id="UP000235050"/>
    </source>
</evidence>
<dbReference type="InterPro" id="IPR003680">
    <property type="entry name" value="Flavodoxin_fold"/>
</dbReference>
<dbReference type="SUPFAM" id="SSF52218">
    <property type="entry name" value="Flavoproteins"/>
    <property type="match status" value="1"/>
</dbReference>
<feature type="domain" description="Flavodoxin-like fold" evidence="2">
    <location>
        <begin position="1"/>
        <end position="169"/>
    </location>
</feature>
<dbReference type="InterPro" id="IPR046980">
    <property type="entry name" value="KefG/KefF"/>
</dbReference>
<keyword evidence="1" id="KW-0560">Oxidoreductase</keyword>
<dbReference type="AlphaFoldDB" id="A0A2N5J9C9"/>
<dbReference type="Proteomes" id="UP000235050">
    <property type="component" value="Unassembled WGS sequence"/>
</dbReference>
<comment type="caution">
    <text evidence="3">The sequence shown here is derived from an EMBL/GenBank/DDBJ whole genome shotgun (WGS) entry which is preliminary data.</text>
</comment>
<protein>
    <submittedName>
        <fullName evidence="3">General stress protein</fullName>
    </submittedName>
</protein>
<dbReference type="PANTHER" id="PTHR47307:SF1">
    <property type="entry name" value="GLUTATHIONE-REGULATED POTASSIUM-EFFLUX SYSTEM ANCILLARY PROTEIN KEFG"/>
    <property type="match status" value="1"/>
</dbReference>
<sequence>MSTLVLVFHPHLDDASRVNKRLVEEARRHADEITVVDEYAAYPDFQVDRTHEQRLVETADRLVLEFPFYWYSAPALLKQWEDAVLTSDWAYGNAHALAGKEIQVVTTTGSPADTYTPEGRHHHTMAELLSPFETMVDHIQAKWVKPFIVSGVNGLTDEELDQVAADYVKAITA</sequence>
<dbReference type="InterPro" id="IPR029039">
    <property type="entry name" value="Flavoprotein-like_sf"/>
</dbReference>
<dbReference type="GO" id="GO:0010181">
    <property type="term" value="F:FMN binding"/>
    <property type="evidence" value="ECO:0007669"/>
    <property type="project" value="TreeGrafter"/>
</dbReference>
<keyword evidence="4" id="KW-1185">Reference proteome</keyword>
<gene>
    <name evidence="3" type="ORF">Uis1B_1387</name>
</gene>